<organism evidence="4 5">
    <name type="scientific">Hephaestia caeni</name>
    <dbReference type="NCBI Taxonomy" id="645617"/>
    <lineage>
        <taxon>Bacteria</taxon>
        <taxon>Pseudomonadati</taxon>
        <taxon>Pseudomonadota</taxon>
        <taxon>Alphaproteobacteria</taxon>
        <taxon>Sphingomonadales</taxon>
        <taxon>Sphingomonadaceae</taxon>
        <taxon>Hephaestia</taxon>
    </lineage>
</organism>
<dbReference type="Proteomes" id="UP000266568">
    <property type="component" value="Unassembled WGS sequence"/>
</dbReference>
<proteinExistence type="predicted"/>
<comment type="caution">
    <text evidence="4">The sequence shown here is derived from an EMBL/GenBank/DDBJ whole genome shotgun (WGS) entry which is preliminary data.</text>
</comment>
<evidence type="ECO:0000313" key="5">
    <source>
        <dbReference type="Proteomes" id="UP000266568"/>
    </source>
</evidence>
<keyword evidence="5" id="KW-1185">Reference proteome</keyword>
<dbReference type="NCBIfam" id="NF003950">
    <property type="entry name" value="PRK05450.1-3"/>
    <property type="match status" value="1"/>
</dbReference>
<evidence type="ECO:0000256" key="3">
    <source>
        <dbReference type="ARBA" id="ARBA00022985"/>
    </source>
</evidence>
<dbReference type="GO" id="GO:0008690">
    <property type="term" value="F:3-deoxy-manno-octulosonate cytidylyltransferase activity"/>
    <property type="evidence" value="ECO:0007669"/>
    <property type="project" value="InterPro"/>
</dbReference>
<dbReference type="RefSeq" id="WP_119034518.1">
    <property type="nucleotide sequence ID" value="NZ_QXDC01000002.1"/>
</dbReference>
<dbReference type="Pfam" id="PF02348">
    <property type="entry name" value="CTP_transf_3"/>
    <property type="match status" value="1"/>
</dbReference>
<dbReference type="Gene3D" id="3.90.550.10">
    <property type="entry name" value="Spore Coat Polysaccharide Biosynthesis Protein SpsA, Chain A"/>
    <property type="match status" value="1"/>
</dbReference>
<evidence type="ECO:0000313" key="4">
    <source>
        <dbReference type="EMBL" id="RIA46288.1"/>
    </source>
</evidence>
<dbReference type="NCBIfam" id="NF003952">
    <property type="entry name" value="PRK05450.1-5"/>
    <property type="match status" value="1"/>
</dbReference>
<sequence length="262" mass="27851">MQAAIIIPARFESTRFPGKPLARIKGATAIERPLISRTVDVARAVGAQCGVLVATDDPRIAEIASAAGVQTAIISEMCLNGTERCAAAVREVALDAEIIVNLQGDAPLTPPYAVARLIAEMAADPAVMVATPMVRCAPETVARLRADEAAGRVGATTVVADGAGDALYFSKRILPHGGGGAECPIFLHLGLYAYRRRALEHYAAVDPTPLEQAEGLEQLRFLDEGIRVRMVEIEEPAGGLWEINNPWDIPYVEHALGLRGIA</sequence>
<dbReference type="SUPFAM" id="SSF53448">
    <property type="entry name" value="Nucleotide-diphospho-sugar transferases"/>
    <property type="match status" value="1"/>
</dbReference>
<name>A0A397PBF7_9SPHN</name>
<keyword evidence="1 4" id="KW-0808">Transferase</keyword>
<dbReference type="GO" id="GO:0005829">
    <property type="term" value="C:cytosol"/>
    <property type="evidence" value="ECO:0007669"/>
    <property type="project" value="TreeGrafter"/>
</dbReference>
<dbReference type="OrthoDB" id="9815559at2"/>
<dbReference type="EMBL" id="QXDC01000002">
    <property type="protein sequence ID" value="RIA46288.1"/>
    <property type="molecule type" value="Genomic_DNA"/>
</dbReference>
<evidence type="ECO:0000256" key="1">
    <source>
        <dbReference type="ARBA" id="ARBA00022679"/>
    </source>
</evidence>
<evidence type="ECO:0000256" key="2">
    <source>
        <dbReference type="ARBA" id="ARBA00022695"/>
    </source>
</evidence>
<reference evidence="4 5" key="1">
    <citation type="submission" date="2018-08" db="EMBL/GenBank/DDBJ databases">
        <title>Genomic Encyclopedia of Type Strains, Phase IV (KMG-IV): sequencing the most valuable type-strain genomes for metagenomic binning, comparative biology and taxonomic classification.</title>
        <authorList>
            <person name="Goeker M."/>
        </authorList>
    </citation>
    <scope>NUCLEOTIDE SEQUENCE [LARGE SCALE GENOMIC DNA]</scope>
    <source>
        <strain evidence="4 5">DSM 25527</strain>
    </source>
</reference>
<keyword evidence="3" id="KW-0448">Lipopolysaccharide biosynthesis</keyword>
<gene>
    <name evidence="4" type="ORF">DFR49_0824</name>
</gene>
<dbReference type="InterPro" id="IPR029044">
    <property type="entry name" value="Nucleotide-diphossugar_trans"/>
</dbReference>
<dbReference type="PANTHER" id="PTHR42866:SF2">
    <property type="entry name" value="3-DEOXY-MANNO-OCTULOSONATE CYTIDYLYLTRANSFERASE, MITOCHONDRIAL"/>
    <property type="match status" value="1"/>
</dbReference>
<protein>
    <submittedName>
        <fullName evidence="4">3-deoxy-manno-octulosonate cytidylyltransferase (CMP-KDO synthetase)</fullName>
    </submittedName>
</protein>
<dbReference type="InterPro" id="IPR004528">
    <property type="entry name" value="KdsB"/>
</dbReference>
<dbReference type="GO" id="GO:0009103">
    <property type="term" value="P:lipopolysaccharide biosynthetic process"/>
    <property type="evidence" value="ECO:0007669"/>
    <property type="project" value="UniProtKB-KW"/>
</dbReference>
<accession>A0A397PBF7</accession>
<dbReference type="InterPro" id="IPR003329">
    <property type="entry name" value="Cytidylyl_trans"/>
</dbReference>
<dbReference type="AlphaFoldDB" id="A0A397PBF7"/>
<dbReference type="PANTHER" id="PTHR42866">
    <property type="entry name" value="3-DEOXY-MANNO-OCTULOSONATE CYTIDYLYLTRANSFERASE"/>
    <property type="match status" value="1"/>
</dbReference>
<keyword evidence="2 4" id="KW-0548">Nucleotidyltransferase</keyword>
<dbReference type="CDD" id="cd02517">
    <property type="entry name" value="CMP-KDO-Synthetase"/>
    <property type="match status" value="1"/>
</dbReference>